<organism evidence="1 2">
    <name type="scientific">Eumeta variegata</name>
    <name type="common">Bagworm moth</name>
    <name type="synonym">Eumeta japonica</name>
    <dbReference type="NCBI Taxonomy" id="151549"/>
    <lineage>
        <taxon>Eukaryota</taxon>
        <taxon>Metazoa</taxon>
        <taxon>Ecdysozoa</taxon>
        <taxon>Arthropoda</taxon>
        <taxon>Hexapoda</taxon>
        <taxon>Insecta</taxon>
        <taxon>Pterygota</taxon>
        <taxon>Neoptera</taxon>
        <taxon>Endopterygota</taxon>
        <taxon>Lepidoptera</taxon>
        <taxon>Glossata</taxon>
        <taxon>Ditrysia</taxon>
        <taxon>Tineoidea</taxon>
        <taxon>Psychidae</taxon>
        <taxon>Oiketicinae</taxon>
        <taxon>Eumeta</taxon>
    </lineage>
</organism>
<reference evidence="1 2" key="1">
    <citation type="journal article" date="2019" name="Commun. Biol.">
        <title>The bagworm genome reveals a unique fibroin gene that provides high tensile strength.</title>
        <authorList>
            <person name="Kono N."/>
            <person name="Nakamura H."/>
            <person name="Ohtoshi R."/>
            <person name="Tomita M."/>
            <person name="Numata K."/>
            <person name="Arakawa K."/>
        </authorList>
    </citation>
    <scope>NUCLEOTIDE SEQUENCE [LARGE SCALE GENOMIC DNA]</scope>
</reference>
<dbReference type="Proteomes" id="UP000299102">
    <property type="component" value="Unassembled WGS sequence"/>
</dbReference>
<dbReference type="AlphaFoldDB" id="A0A4C1Y1T3"/>
<sequence>MLRVYFPWPSMGSTSSFPLILYWPFCNTEQRITDDCLLFAVSDLGGARAKVWASRSFAALLTALPCRGGIKRVDGNIYA</sequence>
<proteinExistence type="predicted"/>
<dbReference type="EMBL" id="BGZK01001055">
    <property type="protein sequence ID" value="GBP69866.1"/>
    <property type="molecule type" value="Genomic_DNA"/>
</dbReference>
<comment type="caution">
    <text evidence="1">The sequence shown here is derived from an EMBL/GenBank/DDBJ whole genome shotgun (WGS) entry which is preliminary data.</text>
</comment>
<accession>A0A4C1Y1T3</accession>
<protein>
    <submittedName>
        <fullName evidence="1">Uncharacterized protein</fullName>
    </submittedName>
</protein>
<evidence type="ECO:0000313" key="2">
    <source>
        <dbReference type="Proteomes" id="UP000299102"/>
    </source>
</evidence>
<keyword evidence="2" id="KW-1185">Reference proteome</keyword>
<gene>
    <name evidence="1" type="ORF">EVAR_49445_1</name>
</gene>
<evidence type="ECO:0000313" key="1">
    <source>
        <dbReference type="EMBL" id="GBP69866.1"/>
    </source>
</evidence>
<name>A0A4C1Y1T3_EUMVA</name>